<evidence type="ECO:0000259" key="5">
    <source>
        <dbReference type="PROSITE" id="PS51078"/>
    </source>
</evidence>
<dbReference type="InterPro" id="IPR036390">
    <property type="entry name" value="WH_DNA-bd_sf"/>
</dbReference>
<dbReference type="CDD" id="cd00090">
    <property type="entry name" value="HTH_ARSR"/>
    <property type="match status" value="1"/>
</dbReference>
<dbReference type="GO" id="GO:0003677">
    <property type="term" value="F:DNA binding"/>
    <property type="evidence" value="ECO:0007669"/>
    <property type="project" value="UniProtKB-KW"/>
</dbReference>
<feature type="domain" description="HTH iclR-type" evidence="4">
    <location>
        <begin position="7"/>
        <end position="67"/>
    </location>
</feature>
<keyword evidence="1" id="KW-0805">Transcription regulation</keyword>
<evidence type="ECO:0000256" key="2">
    <source>
        <dbReference type="ARBA" id="ARBA00023125"/>
    </source>
</evidence>
<dbReference type="PROSITE" id="PS51078">
    <property type="entry name" value="ICLR_ED"/>
    <property type="match status" value="1"/>
</dbReference>
<dbReference type="SMART" id="SM00346">
    <property type="entry name" value="HTH_ICLR"/>
    <property type="match status" value="1"/>
</dbReference>
<evidence type="ECO:0000256" key="1">
    <source>
        <dbReference type="ARBA" id="ARBA00023015"/>
    </source>
</evidence>
<dbReference type="InterPro" id="IPR029016">
    <property type="entry name" value="GAF-like_dom_sf"/>
</dbReference>
<dbReference type="InterPro" id="IPR036388">
    <property type="entry name" value="WH-like_DNA-bd_sf"/>
</dbReference>
<dbReference type="InterPro" id="IPR005471">
    <property type="entry name" value="Tscrpt_reg_IclR_N"/>
</dbReference>
<sequence>MKQDFPSQLLQRTLAILSAFRHGDRELTVAEISERAGVPKSTTYRLISELVELGLLERTERAVSLGVSLFELGQLAASHRRSIREIALPHLADLREATHQTIHLAVLRENEVVYVEILPARNSPPLPSRVGGRLPAHATALGKALLAHAPVETIEHVLAEGLTPFGPNTVCDEIDLRRQLARIRSTNVSYDDQESYSGIVCVASAIAVASDAPVAAVSVSGWYNRVDPQRLGPLVRATAIAITRSARQGCVRSSDSRHPNSVLQKI</sequence>
<name>A0AB38FDU5_RHOWR</name>
<proteinExistence type="predicted"/>
<reference evidence="6 7" key="1">
    <citation type="submission" date="2018-06" db="EMBL/GenBank/DDBJ databases">
        <authorList>
            <consortium name="Pathogen Informatics"/>
            <person name="Doyle S."/>
        </authorList>
    </citation>
    <scope>NUCLEOTIDE SEQUENCE [LARGE SCALE GENOMIC DNA]</scope>
    <source>
        <strain evidence="6 7">NCTC13229</strain>
    </source>
</reference>
<dbReference type="Pfam" id="PF09339">
    <property type="entry name" value="HTH_IclR"/>
    <property type="match status" value="1"/>
</dbReference>
<dbReference type="Gene3D" id="3.30.450.40">
    <property type="match status" value="1"/>
</dbReference>
<dbReference type="InterPro" id="IPR050707">
    <property type="entry name" value="HTH_MetabolicPath_Reg"/>
</dbReference>
<dbReference type="EMBL" id="UAUI01000011">
    <property type="protein sequence ID" value="SPZ39467.1"/>
    <property type="molecule type" value="Genomic_DNA"/>
</dbReference>
<accession>A0AB38FDU5</accession>
<keyword evidence="3" id="KW-0804">Transcription</keyword>
<organism evidence="6 7">
    <name type="scientific">Rhodococcus wratislaviensis</name>
    <name type="common">Tsukamurella wratislaviensis</name>
    <dbReference type="NCBI Taxonomy" id="44752"/>
    <lineage>
        <taxon>Bacteria</taxon>
        <taxon>Bacillati</taxon>
        <taxon>Actinomycetota</taxon>
        <taxon>Actinomycetes</taxon>
        <taxon>Mycobacteriales</taxon>
        <taxon>Nocardiaceae</taxon>
        <taxon>Rhodococcus</taxon>
    </lineage>
</organism>
<dbReference type="SUPFAM" id="SSF55781">
    <property type="entry name" value="GAF domain-like"/>
    <property type="match status" value="1"/>
</dbReference>
<dbReference type="GO" id="GO:0003700">
    <property type="term" value="F:DNA-binding transcription factor activity"/>
    <property type="evidence" value="ECO:0007669"/>
    <property type="project" value="TreeGrafter"/>
</dbReference>
<comment type="caution">
    <text evidence="6">The sequence shown here is derived from an EMBL/GenBank/DDBJ whole genome shotgun (WGS) entry which is preliminary data.</text>
</comment>
<evidence type="ECO:0000313" key="6">
    <source>
        <dbReference type="EMBL" id="SPZ39467.1"/>
    </source>
</evidence>
<protein>
    <submittedName>
        <fullName evidence="6">IclR family transcriptional regulator</fullName>
    </submittedName>
</protein>
<dbReference type="Gene3D" id="1.10.10.10">
    <property type="entry name" value="Winged helix-like DNA-binding domain superfamily/Winged helix DNA-binding domain"/>
    <property type="match status" value="1"/>
</dbReference>
<dbReference type="PANTHER" id="PTHR30136">
    <property type="entry name" value="HELIX-TURN-HELIX TRANSCRIPTIONAL REGULATOR, ICLR FAMILY"/>
    <property type="match status" value="1"/>
</dbReference>
<dbReference type="GO" id="GO:0045892">
    <property type="term" value="P:negative regulation of DNA-templated transcription"/>
    <property type="evidence" value="ECO:0007669"/>
    <property type="project" value="TreeGrafter"/>
</dbReference>
<dbReference type="RefSeq" id="WP_112300358.1">
    <property type="nucleotide sequence ID" value="NZ_QTTP01000001.1"/>
</dbReference>
<dbReference type="Proteomes" id="UP000251211">
    <property type="component" value="Unassembled WGS sequence"/>
</dbReference>
<dbReference type="SUPFAM" id="SSF46785">
    <property type="entry name" value="Winged helix' DNA-binding domain"/>
    <property type="match status" value="1"/>
</dbReference>
<dbReference type="Pfam" id="PF01614">
    <property type="entry name" value="IclR_C"/>
    <property type="match status" value="1"/>
</dbReference>
<evidence type="ECO:0000313" key="7">
    <source>
        <dbReference type="Proteomes" id="UP000251211"/>
    </source>
</evidence>
<dbReference type="PROSITE" id="PS51077">
    <property type="entry name" value="HTH_ICLR"/>
    <property type="match status" value="1"/>
</dbReference>
<gene>
    <name evidence="6" type="primary">allR_4</name>
    <name evidence="6" type="ORF">NCTC13229_02946</name>
</gene>
<evidence type="ECO:0000256" key="3">
    <source>
        <dbReference type="ARBA" id="ARBA00023163"/>
    </source>
</evidence>
<keyword evidence="2" id="KW-0238">DNA-binding</keyword>
<evidence type="ECO:0000259" key="4">
    <source>
        <dbReference type="PROSITE" id="PS51077"/>
    </source>
</evidence>
<dbReference type="InterPro" id="IPR014757">
    <property type="entry name" value="Tscrpt_reg_IclR_C"/>
</dbReference>
<feature type="domain" description="IclR-ED" evidence="5">
    <location>
        <begin position="68"/>
        <end position="255"/>
    </location>
</feature>
<dbReference type="InterPro" id="IPR011991">
    <property type="entry name" value="ArsR-like_HTH"/>
</dbReference>
<dbReference type="PANTHER" id="PTHR30136:SF24">
    <property type="entry name" value="HTH-TYPE TRANSCRIPTIONAL REPRESSOR ALLR"/>
    <property type="match status" value="1"/>
</dbReference>
<dbReference type="AlphaFoldDB" id="A0AB38FDU5"/>